<feature type="compositionally biased region" description="Basic and acidic residues" evidence="13">
    <location>
        <begin position="27"/>
        <end position="44"/>
    </location>
</feature>
<evidence type="ECO:0000256" key="5">
    <source>
        <dbReference type="ARBA" id="ARBA00022692"/>
    </source>
</evidence>
<dbReference type="GO" id="GO:0005741">
    <property type="term" value="C:mitochondrial outer membrane"/>
    <property type="evidence" value="ECO:0007669"/>
    <property type="project" value="UniProtKB-SubCell"/>
</dbReference>
<gene>
    <name evidence="15" type="primary">LOC106178377</name>
</gene>
<comment type="similarity">
    <text evidence="2">Belongs to the Tom22 family.</text>
</comment>
<evidence type="ECO:0000256" key="2">
    <source>
        <dbReference type="ARBA" id="ARBA00009874"/>
    </source>
</evidence>
<keyword evidence="8" id="KW-1133">Transmembrane helix</keyword>
<evidence type="ECO:0000256" key="12">
    <source>
        <dbReference type="ARBA" id="ARBA00023170"/>
    </source>
</evidence>
<dbReference type="Proteomes" id="UP000085678">
    <property type="component" value="Unplaced"/>
</dbReference>
<comment type="subcellular location">
    <subcellularLocation>
        <location evidence="1">Mitochondrion outer membrane</location>
        <topology evidence="1">Single-pass membrane protein</topology>
    </subcellularLocation>
</comment>
<evidence type="ECO:0000256" key="7">
    <source>
        <dbReference type="ARBA" id="ARBA00022927"/>
    </source>
</evidence>
<dbReference type="FunCoup" id="A0A1S3K377">
    <property type="interactions" value="1874"/>
</dbReference>
<proteinExistence type="inferred from homology"/>
<accession>A0A1S3K377</accession>
<dbReference type="RefSeq" id="XP_013416982.1">
    <property type="nucleotide sequence ID" value="XM_013561528.2"/>
</dbReference>
<sequence length="170" mass="18654">MPTIKEEDADSGLDLTGSAPNVGSQESEPKKDDDTVTKSPEKKTLARPQDVEADDDDEELDETLTERLIGLTEMFPESVRNGVGWILENSWDGVKSAYGFSRKALWIGMVTVLITVVPAQLELERMNMANQQKQQERQMLLGPHAAFSSSNVPQNAMPMMAMPGGPPPPQ</sequence>
<name>A0A1S3K377_LINAN</name>
<keyword evidence="4" id="KW-0813">Transport</keyword>
<dbReference type="OrthoDB" id="10016939at2759"/>
<dbReference type="GeneID" id="106178377"/>
<dbReference type="KEGG" id="lak:106178377"/>
<dbReference type="CDD" id="cd22884">
    <property type="entry name" value="TOM22"/>
    <property type="match status" value="1"/>
</dbReference>
<keyword evidence="14" id="KW-1185">Reference proteome</keyword>
<keyword evidence="5" id="KW-0812">Transmembrane</keyword>
<evidence type="ECO:0000256" key="13">
    <source>
        <dbReference type="SAM" id="MobiDB-lite"/>
    </source>
</evidence>
<keyword evidence="12 15" id="KW-0675">Receptor</keyword>
<dbReference type="Pfam" id="PF04281">
    <property type="entry name" value="Tom22"/>
    <property type="match status" value="1"/>
</dbReference>
<dbReference type="AlphaFoldDB" id="A0A1S3K377"/>
<dbReference type="PANTHER" id="PTHR12504">
    <property type="entry name" value="MITOCHONDRIAL IMPORT RECEPTOR SUBUNIT TOM22"/>
    <property type="match status" value="1"/>
</dbReference>
<dbReference type="InParanoid" id="A0A1S3K377"/>
<dbReference type="STRING" id="7574.A0A1S3K377"/>
<dbReference type="OMA" id="DKDSGME"/>
<protein>
    <recommendedName>
        <fullName evidence="3">Mitochondrial import receptor subunit TOM22 homolog</fullName>
    </recommendedName>
</protein>
<keyword evidence="11" id="KW-0472">Membrane</keyword>
<dbReference type="InterPro" id="IPR005683">
    <property type="entry name" value="Tom22"/>
</dbReference>
<dbReference type="PANTHER" id="PTHR12504:SF0">
    <property type="entry name" value="MITOCHONDRIAL IMPORT RECEPTOR SUBUNIT TOM22 HOMOLOG"/>
    <property type="match status" value="1"/>
</dbReference>
<organism evidence="14 15">
    <name type="scientific">Lingula anatina</name>
    <name type="common">Brachiopod</name>
    <name type="synonym">Lingula unguis</name>
    <dbReference type="NCBI Taxonomy" id="7574"/>
    <lineage>
        <taxon>Eukaryota</taxon>
        <taxon>Metazoa</taxon>
        <taxon>Spiralia</taxon>
        <taxon>Lophotrochozoa</taxon>
        <taxon>Brachiopoda</taxon>
        <taxon>Linguliformea</taxon>
        <taxon>Lingulata</taxon>
        <taxon>Lingulida</taxon>
        <taxon>Linguloidea</taxon>
        <taxon>Lingulidae</taxon>
        <taxon>Lingula</taxon>
    </lineage>
</organism>
<evidence type="ECO:0000256" key="9">
    <source>
        <dbReference type="ARBA" id="ARBA00023010"/>
    </source>
</evidence>
<evidence type="ECO:0000256" key="6">
    <source>
        <dbReference type="ARBA" id="ARBA00022787"/>
    </source>
</evidence>
<keyword evidence="6" id="KW-1000">Mitochondrion outer membrane</keyword>
<evidence type="ECO:0000256" key="3">
    <source>
        <dbReference type="ARBA" id="ARBA00016229"/>
    </source>
</evidence>
<feature type="region of interest" description="Disordered" evidence="13">
    <location>
        <begin position="1"/>
        <end position="59"/>
    </location>
</feature>
<dbReference type="GO" id="GO:0006886">
    <property type="term" value="P:intracellular protein transport"/>
    <property type="evidence" value="ECO:0007669"/>
    <property type="project" value="InterPro"/>
</dbReference>
<reference evidence="15" key="1">
    <citation type="submission" date="2025-08" db="UniProtKB">
        <authorList>
            <consortium name="RefSeq"/>
        </authorList>
    </citation>
    <scope>IDENTIFICATION</scope>
    <source>
        <tissue evidence="15">Gonads</tissue>
    </source>
</reference>
<evidence type="ECO:0000256" key="8">
    <source>
        <dbReference type="ARBA" id="ARBA00022989"/>
    </source>
</evidence>
<keyword evidence="9" id="KW-0811">Translocation</keyword>
<evidence type="ECO:0000256" key="4">
    <source>
        <dbReference type="ARBA" id="ARBA00022448"/>
    </source>
</evidence>
<keyword evidence="10" id="KW-0496">Mitochondrion</keyword>
<evidence type="ECO:0000256" key="11">
    <source>
        <dbReference type="ARBA" id="ARBA00023136"/>
    </source>
</evidence>
<evidence type="ECO:0000256" key="10">
    <source>
        <dbReference type="ARBA" id="ARBA00023128"/>
    </source>
</evidence>
<evidence type="ECO:0000313" key="15">
    <source>
        <dbReference type="RefSeq" id="XP_013416982.1"/>
    </source>
</evidence>
<evidence type="ECO:0000313" key="14">
    <source>
        <dbReference type="Proteomes" id="UP000085678"/>
    </source>
</evidence>
<evidence type="ECO:0000256" key="1">
    <source>
        <dbReference type="ARBA" id="ARBA00004572"/>
    </source>
</evidence>
<keyword evidence="7" id="KW-0653">Protein transport</keyword>